<name>A0A3R6Y6K9_APHAT</name>
<dbReference type="GO" id="GO:0003677">
    <property type="term" value="F:DNA binding"/>
    <property type="evidence" value="ECO:0007669"/>
    <property type="project" value="InterPro"/>
</dbReference>
<dbReference type="AlphaFoldDB" id="A0A3R6Y6K9"/>
<dbReference type="EMBL" id="QUTH01000179">
    <property type="protein sequence ID" value="RHZ34756.1"/>
    <property type="molecule type" value="Genomic_DNA"/>
</dbReference>
<evidence type="ECO:0000313" key="4">
    <source>
        <dbReference type="Proteomes" id="UP000285430"/>
    </source>
</evidence>
<keyword evidence="2" id="KW-1133">Transmembrane helix</keyword>
<accession>A0A3R6Y6K9</accession>
<organism evidence="3 4">
    <name type="scientific">Aphanomyces astaci</name>
    <name type="common">Crayfish plague agent</name>
    <dbReference type="NCBI Taxonomy" id="112090"/>
    <lineage>
        <taxon>Eukaryota</taxon>
        <taxon>Sar</taxon>
        <taxon>Stramenopiles</taxon>
        <taxon>Oomycota</taxon>
        <taxon>Saprolegniomycetes</taxon>
        <taxon>Saprolegniales</taxon>
        <taxon>Verrucalvaceae</taxon>
        <taxon>Aphanomyces</taxon>
    </lineage>
</organism>
<evidence type="ECO:0000313" key="3">
    <source>
        <dbReference type="EMBL" id="RHZ34756.1"/>
    </source>
</evidence>
<keyword evidence="2" id="KW-0812">Transmembrane</keyword>
<sequence>METCSVCGADDSPTLRQCNMCSSKFHHMCIVEEAAKKGWPEAKECQELCAVHAVPSSAPQDVPLSAKKRGRPKGAKNKAKVQDMQDESTSKKRGRPPKSSSSANMPSTPSEVDVKPIPVGISEFTPDHKSIRSETMFRNVSFRPLREMQIHKNYNRLLAFYADCQNFMLSGVVTEVRYVVGSENDPDIDTPGKNTKAEAKSMVALITLVLDTGAYLGRCHGCAGGATLPDQAFAVPPSGVNYLVDPNVQWTREEAGPDNRIALKGDMGTYLSRCQSCVPIIGGVPDAMFMHARDWWSNGPAQFTLHRLPSTPQTMLAVKSSHDNSVESVDEATVAGTVMIVAVCVGVVVAAMTMHRRSRVRRQGFVRV</sequence>
<dbReference type="SMART" id="SM00384">
    <property type="entry name" value="AT_hook"/>
    <property type="match status" value="2"/>
</dbReference>
<protein>
    <submittedName>
        <fullName evidence="3">Uncharacterized protein</fullName>
    </submittedName>
</protein>
<reference evidence="3 4" key="1">
    <citation type="submission" date="2018-08" db="EMBL/GenBank/DDBJ databases">
        <title>Aphanomyces genome sequencing and annotation.</title>
        <authorList>
            <person name="Minardi D."/>
            <person name="Oidtmann B."/>
            <person name="Van Der Giezen M."/>
            <person name="Studholme D.J."/>
        </authorList>
    </citation>
    <scope>NUCLEOTIDE SEQUENCE [LARGE SCALE GENOMIC DNA]</scope>
    <source>
        <strain evidence="3 4">Da</strain>
    </source>
</reference>
<proteinExistence type="predicted"/>
<dbReference type="Proteomes" id="UP000285430">
    <property type="component" value="Unassembled WGS sequence"/>
</dbReference>
<evidence type="ECO:0000256" key="1">
    <source>
        <dbReference type="SAM" id="MobiDB-lite"/>
    </source>
</evidence>
<feature type="region of interest" description="Disordered" evidence="1">
    <location>
        <begin position="58"/>
        <end position="115"/>
    </location>
</feature>
<feature type="compositionally biased region" description="Low complexity" evidence="1">
    <location>
        <begin position="97"/>
        <end position="110"/>
    </location>
</feature>
<dbReference type="InterPro" id="IPR017956">
    <property type="entry name" value="AT_hook_DNA-bd_motif"/>
</dbReference>
<evidence type="ECO:0000256" key="2">
    <source>
        <dbReference type="SAM" id="Phobius"/>
    </source>
</evidence>
<gene>
    <name evidence="3" type="ORF">DYB37_012656</name>
</gene>
<keyword evidence="2" id="KW-0472">Membrane</keyword>
<feature type="compositionally biased region" description="Basic residues" evidence="1">
    <location>
        <begin position="66"/>
        <end position="79"/>
    </location>
</feature>
<dbReference type="VEuPathDB" id="FungiDB:H257_11141"/>
<comment type="caution">
    <text evidence="3">The sequence shown here is derived from an EMBL/GenBank/DDBJ whole genome shotgun (WGS) entry which is preliminary data.</text>
</comment>
<feature type="transmembrane region" description="Helical" evidence="2">
    <location>
        <begin position="332"/>
        <end position="352"/>
    </location>
</feature>